<proteinExistence type="predicted"/>
<keyword evidence="1" id="KW-0472">Membrane</keyword>
<evidence type="ECO:0000313" key="3">
    <source>
        <dbReference type="Proteomes" id="UP000788426"/>
    </source>
</evidence>
<dbReference type="PANTHER" id="PTHR32309:SF13">
    <property type="entry name" value="FERRIC ENTEROBACTIN TRANSPORT PROTEIN FEPE"/>
    <property type="match status" value="1"/>
</dbReference>
<keyword evidence="3" id="KW-1185">Reference proteome</keyword>
<organism evidence="2 3">
    <name type="scientific">Hoylesella nanceiensis</name>
    <dbReference type="NCBI Taxonomy" id="425941"/>
    <lineage>
        <taxon>Bacteria</taxon>
        <taxon>Pseudomonadati</taxon>
        <taxon>Bacteroidota</taxon>
        <taxon>Bacteroidia</taxon>
        <taxon>Bacteroidales</taxon>
        <taxon>Prevotellaceae</taxon>
        <taxon>Hoylesella</taxon>
    </lineage>
</organism>
<comment type="caution">
    <text evidence="2">The sequence shown here is derived from an EMBL/GenBank/DDBJ whole genome shotgun (WGS) entry which is preliminary data.</text>
</comment>
<gene>
    <name evidence="2" type="ORF">KZO38_06290</name>
</gene>
<evidence type="ECO:0000313" key="2">
    <source>
        <dbReference type="EMBL" id="MBW4769369.1"/>
    </source>
</evidence>
<feature type="transmembrane region" description="Helical" evidence="1">
    <location>
        <begin position="21"/>
        <end position="40"/>
    </location>
</feature>
<sequence length="361" mass="40381">MNKPIVDFKIIKTLVLNNKKLFAATSCASFVVALVIAFSIPKEYTSTVVLAPEASESGLSGNLGSLASMVGAKLGNMSNSDAVYPQIYPEICASDDFIIPLWSLKVQSQDGSLSTTLYDYVLKHRKTAWWNKIKQLMLLPFAPKPQAGAPVKQTQKTEAIQLTQEQENATNAIKAMLKCVVDKKTDMITITTKAQDPLIAATVADYVQRALQTYIIKYRTTKARNDLSYTEKLYREAKVDYDKSRQRYGSYSDANTDIILQSYKLKQTDLENEMQLKYNIYSQLAQQLQLARAKVQERTPAFTIIQSAVVPLKKASPRRGLIVGIILLLNFLGTLQWTYLKNKGAFKKQEDTPEPATGQEV</sequence>
<accession>A0ABS6YF57</accession>
<keyword evidence="1" id="KW-1133">Transmembrane helix</keyword>
<dbReference type="EMBL" id="JAHXCT010000004">
    <property type="protein sequence ID" value="MBW4769369.1"/>
    <property type="molecule type" value="Genomic_DNA"/>
</dbReference>
<dbReference type="PANTHER" id="PTHR32309">
    <property type="entry name" value="TYROSINE-PROTEIN KINASE"/>
    <property type="match status" value="1"/>
</dbReference>
<dbReference type="InterPro" id="IPR050445">
    <property type="entry name" value="Bact_polysacc_biosynth/exp"/>
</dbReference>
<dbReference type="RefSeq" id="WP_219481250.1">
    <property type="nucleotide sequence ID" value="NZ_JAHXCT010000004.1"/>
</dbReference>
<feature type="transmembrane region" description="Helical" evidence="1">
    <location>
        <begin position="321"/>
        <end position="340"/>
    </location>
</feature>
<name>A0ABS6YF57_9BACT</name>
<reference evidence="2 3" key="1">
    <citation type="submission" date="2021-07" db="EMBL/GenBank/DDBJ databases">
        <title>Genomic diversity and antimicrobial resistance of Prevotella spp. isolated from chronic lung disease airways.</title>
        <authorList>
            <person name="Webb K.A."/>
            <person name="Olagoke O.S."/>
            <person name="Baird T."/>
            <person name="Neill J."/>
            <person name="Pham A."/>
            <person name="Wells T.J."/>
            <person name="Ramsay K.A."/>
            <person name="Bell S.C."/>
            <person name="Sarovich D.S."/>
            <person name="Price E.P."/>
        </authorList>
    </citation>
    <scope>NUCLEOTIDE SEQUENCE [LARGE SCALE GENOMIC DNA]</scope>
    <source>
        <strain evidence="2 3">SCHI0011.S.12</strain>
    </source>
</reference>
<protein>
    <submittedName>
        <fullName evidence="2">Chain-length determining protein</fullName>
    </submittedName>
</protein>
<evidence type="ECO:0000256" key="1">
    <source>
        <dbReference type="SAM" id="Phobius"/>
    </source>
</evidence>
<dbReference type="Proteomes" id="UP000788426">
    <property type="component" value="Unassembled WGS sequence"/>
</dbReference>
<keyword evidence="1" id="KW-0812">Transmembrane</keyword>